<evidence type="ECO:0000256" key="11">
    <source>
        <dbReference type="ARBA" id="ARBA00034103"/>
    </source>
</evidence>
<evidence type="ECO:0000256" key="19">
    <source>
        <dbReference type="SAM" id="MobiDB-lite"/>
    </source>
</evidence>
<dbReference type="GO" id="GO:0048471">
    <property type="term" value="C:perinuclear region of cytoplasm"/>
    <property type="evidence" value="ECO:0007669"/>
    <property type="project" value="TreeGrafter"/>
</dbReference>
<evidence type="ECO:0000256" key="2">
    <source>
        <dbReference type="ARBA" id="ARBA00004541"/>
    </source>
</evidence>
<dbReference type="GO" id="GO:0031772">
    <property type="term" value="F:type 2 orexin receptor binding"/>
    <property type="evidence" value="ECO:0007669"/>
    <property type="project" value="TreeGrafter"/>
</dbReference>
<name>A0A060XWS2_ONCMY</name>
<dbReference type="AlphaFoldDB" id="A0A060XWS2"/>
<evidence type="ECO:0000256" key="3">
    <source>
        <dbReference type="ARBA" id="ARBA00009198"/>
    </source>
</evidence>
<dbReference type="PANTHER" id="PTHR15173:SF2">
    <property type="entry name" value="HYPOCRETIN NEUROPEPTIDE PRECURSOR"/>
    <property type="match status" value="1"/>
</dbReference>
<evidence type="ECO:0000256" key="6">
    <source>
        <dbReference type="ARBA" id="ARBA00023018"/>
    </source>
</evidence>
<gene>
    <name evidence="20" type="ORF">GSONMT00034705001</name>
</gene>
<evidence type="ECO:0000256" key="17">
    <source>
        <dbReference type="ARBA" id="ARBA00045659"/>
    </source>
</evidence>
<reference evidence="20" key="2">
    <citation type="submission" date="2014-03" db="EMBL/GenBank/DDBJ databases">
        <authorList>
            <person name="Genoscope - CEA"/>
        </authorList>
    </citation>
    <scope>NUCLEOTIDE SEQUENCE</scope>
</reference>
<dbReference type="GO" id="GO:0042755">
    <property type="term" value="P:eating behavior"/>
    <property type="evidence" value="ECO:0007669"/>
    <property type="project" value="TreeGrafter"/>
</dbReference>
<dbReference type="GO" id="GO:0045202">
    <property type="term" value="C:synapse"/>
    <property type="evidence" value="ECO:0007669"/>
    <property type="project" value="UniProtKB-SubCell"/>
</dbReference>
<dbReference type="Pfam" id="PF02072">
    <property type="entry name" value="Orexin"/>
    <property type="match status" value="1"/>
</dbReference>
<comment type="subcellular location">
    <subcellularLocation>
        <location evidence="2">Cytoplasmic vesicle</location>
    </subcellularLocation>
    <subcellularLocation>
        <location evidence="1">Rough endoplasmic reticulum</location>
    </subcellularLocation>
    <subcellularLocation>
        <location evidence="11">Synapse</location>
    </subcellularLocation>
</comment>
<reference evidence="20" key="1">
    <citation type="journal article" date="2014" name="Nat. Commun.">
        <title>The rainbow trout genome provides novel insights into evolution after whole-genome duplication in vertebrates.</title>
        <authorList>
            <person name="Berthelot C."/>
            <person name="Brunet F."/>
            <person name="Chalopin D."/>
            <person name="Juanchich A."/>
            <person name="Bernard M."/>
            <person name="Noel B."/>
            <person name="Bento P."/>
            <person name="Da Silva C."/>
            <person name="Labadie K."/>
            <person name="Alberti A."/>
            <person name="Aury J.M."/>
            <person name="Louis A."/>
            <person name="Dehais P."/>
            <person name="Bardou P."/>
            <person name="Montfort J."/>
            <person name="Klopp C."/>
            <person name="Cabau C."/>
            <person name="Gaspin C."/>
            <person name="Thorgaard G.H."/>
            <person name="Boussaha M."/>
            <person name="Quillet E."/>
            <person name="Guyomard R."/>
            <person name="Galiana D."/>
            <person name="Bobe J."/>
            <person name="Volff J.N."/>
            <person name="Genet C."/>
            <person name="Wincker P."/>
            <person name="Jaillon O."/>
            <person name="Roest Crollius H."/>
            <person name="Guiguen Y."/>
        </authorList>
    </citation>
    <scope>NUCLEOTIDE SEQUENCE [LARGE SCALE GENOMIC DNA]</scope>
</reference>
<keyword evidence="6" id="KW-0770">Synapse</keyword>
<organism evidence="20 21">
    <name type="scientific">Oncorhynchus mykiss</name>
    <name type="common">Rainbow trout</name>
    <name type="synonym">Salmo gairdneri</name>
    <dbReference type="NCBI Taxonomy" id="8022"/>
    <lineage>
        <taxon>Eukaryota</taxon>
        <taxon>Metazoa</taxon>
        <taxon>Chordata</taxon>
        <taxon>Craniata</taxon>
        <taxon>Vertebrata</taxon>
        <taxon>Euteleostomi</taxon>
        <taxon>Actinopterygii</taxon>
        <taxon>Neopterygii</taxon>
        <taxon>Teleostei</taxon>
        <taxon>Protacanthopterygii</taxon>
        <taxon>Salmoniformes</taxon>
        <taxon>Salmonidae</taxon>
        <taxon>Salmoninae</taxon>
        <taxon>Oncorhynchus</taxon>
    </lineage>
</organism>
<dbReference type="GO" id="GO:0001659">
    <property type="term" value="P:temperature homeostasis"/>
    <property type="evidence" value="ECO:0007669"/>
    <property type="project" value="TreeGrafter"/>
</dbReference>
<evidence type="ECO:0000256" key="12">
    <source>
        <dbReference type="ARBA" id="ARBA00034336"/>
    </source>
</evidence>
<dbReference type="GO" id="GO:0046928">
    <property type="term" value="P:regulation of neurotransmitter secretion"/>
    <property type="evidence" value="ECO:0007669"/>
    <property type="project" value="TreeGrafter"/>
</dbReference>
<dbReference type="GO" id="GO:0051971">
    <property type="term" value="P:positive regulation of transmission of nerve impulse"/>
    <property type="evidence" value="ECO:0007669"/>
    <property type="project" value="TreeGrafter"/>
</dbReference>
<comment type="similarity">
    <text evidence="3">Belongs to the orexin family.</text>
</comment>
<keyword evidence="5" id="KW-0256">Endoplasmic reticulum</keyword>
<evidence type="ECO:0000256" key="8">
    <source>
        <dbReference type="ARBA" id="ARBA00023283"/>
    </source>
</evidence>
<evidence type="ECO:0000313" key="20">
    <source>
        <dbReference type="EMBL" id="CDQ83692.1"/>
    </source>
</evidence>
<evidence type="ECO:0000313" key="21">
    <source>
        <dbReference type="Proteomes" id="UP000193380"/>
    </source>
</evidence>
<feature type="compositionally biased region" description="Low complexity" evidence="19">
    <location>
        <begin position="123"/>
        <end position="137"/>
    </location>
</feature>
<keyword evidence="4" id="KW-0027">Amidation</keyword>
<dbReference type="GO" id="GO:0007218">
    <property type="term" value="P:neuropeptide signaling pathway"/>
    <property type="evidence" value="ECO:0007669"/>
    <property type="project" value="UniProtKB-KW"/>
</dbReference>
<evidence type="ECO:0000256" key="15">
    <source>
        <dbReference type="ARBA" id="ARBA00034367"/>
    </source>
</evidence>
<evidence type="ECO:0000256" key="4">
    <source>
        <dbReference type="ARBA" id="ARBA00022815"/>
    </source>
</evidence>
<keyword evidence="9" id="KW-0527">Neuropeptide</keyword>
<evidence type="ECO:0000256" key="16">
    <source>
        <dbReference type="ARBA" id="ARBA00034371"/>
    </source>
</evidence>
<evidence type="ECO:0000256" key="18">
    <source>
        <dbReference type="ARBA" id="ARBA00046224"/>
    </source>
</evidence>
<dbReference type="GO" id="GO:0031410">
    <property type="term" value="C:cytoplasmic vesicle"/>
    <property type="evidence" value="ECO:0007669"/>
    <property type="project" value="UniProtKB-SubCell"/>
</dbReference>
<evidence type="ECO:0000256" key="13">
    <source>
        <dbReference type="ARBA" id="ARBA00034351"/>
    </source>
</evidence>
<dbReference type="GO" id="GO:0042594">
    <property type="term" value="P:response to starvation"/>
    <property type="evidence" value="ECO:0007669"/>
    <property type="project" value="TreeGrafter"/>
</dbReference>
<dbReference type="Proteomes" id="UP000193380">
    <property type="component" value="Unassembled WGS sequence"/>
</dbReference>
<evidence type="ECO:0000256" key="5">
    <source>
        <dbReference type="ARBA" id="ARBA00022824"/>
    </source>
</evidence>
<evidence type="ECO:0000256" key="9">
    <source>
        <dbReference type="ARBA" id="ARBA00023320"/>
    </source>
</evidence>
<comment type="function">
    <text evidence="17">Binds to orexin receptors HCRTR1/OX1R and HCRTR2/OX2R with a high affinity. Stimulates food intake. Modulates pituitary luteinizing hormone secretion in an ovarian steroid-dependent manner.</text>
</comment>
<evidence type="ECO:0000256" key="7">
    <source>
        <dbReference type="ARBA" id="ARBA00023157"/>
    </source>
</evidence>
<keyword evidence="10" id="KW-0968">Cytoplasmic vesicle</keyword>
<keyword evidence="7" id="KW-1015">Disulfide bond</keyword>
<evidence type="ECO:0000256" key="1">
    <source>
        <dbReference type="ARBA" id="ARBA00004427"/>
    </source>
</evidence>
<dbReference type="GO" id="GO:0030431">
    <property type="term" value="P:sleep"/>
    <property type="evidence" value="ECO:0007669"/>
    <property type="project" value="TreeGrafter"/>
</dbReference>
<keyword evidence="8" id="KW-0873">Pyrrolidone carboxylic acid</keyword>
<proteinExistence type="inferred from homology"/>
<evidence type="ECO:0000256" key="10">
    <source>
        <dbReference type="ARBA" id="ARBA00023329"/>
    </source>
</evidence>
<dbReference type="InterPro" id="IPR001704">
    <property type="entry name" value="Orexin"/>
</dbReference>
<dbReference type="GO" id="GO:0005791">
    <property type="term" value="C:rough endoplasmic reticulum"/>
    <property type="evidence" value="ECO:0007669"/>
    <property type="project" value="UniProtKB-SubCell"/>
</dbReference>
<feature type="region of interest" description="Disordered" evidence="19">
    <location>
        <begin position="93"/>
        <end position="150"/>
    </location>
</feature>
<feature type="compositionally biased region" description="Low complexity" evidence="19">
    <location>
        <begin position="99"/>
        <end position="116"/>
    </location>
</feature>
<sequence>MIQTSRTLIESADVVYSKLTQAQRAGLDFHVDLHRIGAKEGLKGRKLHKAMESYAWNITVLKGQADLLKHAKSEALDTLRQIHCATQSCGLSKNGATSPQLQHHPLQAQAQYQAQPHHPPQPHHLQPQAQTQPQAQPLPRPNHSSRPSSILNPIPCLSVRSCLPSHPSPHSIGQQALTMPSLRTRRPAMVPADPLPVPAVERLASERGESRSGPHSLWQNMGFNTKHLTTAPGMDTACSTTKKLKVLILLLLVSHLACDAQEVANCCRQKSHSCRLYVLLCRSGNGTGTRGPLTDDAAAGILTLGKRKETDERRFQSRLSQLLHGSRNQAAGILTMGKRTEDTTEPLMRLFPILETAPTTTAQLVLQLPFK</sequence>
<accession>A0A060XWS2</accession>
<dbReference type="GO" id="GO:0031771">
    <property type="term" value="F:type 1 orexin receptor binding"/>
    <property type="evidence" value="ECO:0007669"/>
    <property type="project" value="TreeGrafter"/>
</dbReference>
<dbReference type="EMBL" id="FR906232">
    <property type="protein sequence ID" value="CDQ83692.1"/>
    <property type="molecule type" value="Genomic_DNA"/>
</dbReference>
<dbReference type="STRING" id="8022.A0A060XWS2"/>
<evidence type="ECO:0000256" key="14">
    <source>
        <dbReference type="ARBA" id="ARBA00034354"/>
    </source>
</evidence>
<comment type="function">
    <text evidence="18">Binds to orexin receptor HCRTR2/OX2R only. Stimulates food intake. Modulates pituitary luteinizing hormone secretion in an ovarian steroid-dependent manner.</text>
</comment>
<dbReference type="PANTHER" id="PTHR15173">
    <property type="entry name" value="OREXIN"/>
    <property type="match status" value="1"/>
</dbReference>
<dbReference type="GO" id="GO:0005184">
    <property type="term" value="F:neuropeptide hormone activity"/>
    <property type="evidence" value="ECO:0007669"/>
    <property type="project" value="TreeGrafter"/>
</dbReference>
<protein>
    <recommendedName>
        <fullName evidence="12">Hypocretin neuropeptide precursor</fullName>
    </recommendedName>
    <alternativeName>
        <fullName evidence="16">Hypocretin</fullName>
    </alternativeName>
    <alternativeName>
        <fullName evidence="13">Orexin precursor</fullName>
    </alternativeName>
    <alternativeName>
        <fullName evidence="15">Prepro-orexin</fullName>
    </alternativeName>
    <alternativeName>
        <fullName evidence="14">Preprohypocretin</fullName>
    </alternativeName>
</protein>
<dbReference type="PaxDb" id="8022-A0A060XWS2"/>